<proteinExistence type="predicted"/>
<evidence type="ECO:0000313" key="1">
    <source>
        <dbReference type="EMBL" id="KAG9458998.1"/>
    </source>
</evidence>
<keyword evidence="2" id="KW-1185">Reference proteome</keyword>
<comment type="caution">
    <text evidence="1">The sequence shown here is derived from an EMBL/GenBank/DDBJ whole genome shotgun (WGS) entry which is preliminary data.</text>
</comment>
<accession>A0AAV7FDK0</accession>
<dbReference type="AlphaFoldDB" id="A0AAV7FDK0"/>
<protein>
    <submittedName>
        <fullName evidence="1">Uncharacterized protein</fullName>
    </submittedName>
</protein>
<sequence>MSPFRGFKYVFLPCVYIELKKDFGHLTSSFQPLMNLHPIINISPKSITDATPHRVSDAETVYSTFHDTPGRRRFSKEEWEAFTRDSTKRALQGLVASPDFTNWARANADNITLTPEDVRDTTPEKRRWFGWLS</sequence>
<reference evidence="1 2" key="1">
    <citation type="submission" date="2021-07" db="EMBL/GenBank/DDBJ databases">
        <title>The Aristolochia fimbriata genome: insights into angiosperm evolution, floral development and chemical biosynthesis.</title>
        <authorList>
            <person name="Jiao Y."/>
        </authorList>
    </citation>
    <scope>NUCLEOTIDE SEQUENCE [LARGE SCALE GENOMIC DNA]</scope>
    <source>
        <strain evidence="1">IBCAS-2021</strain>
        <tissue evidence="1">Leaf</tissue>
    </source>
</reference>
<dbReference type="PANTHER" id="PTHR31587">
    <property type="entry name" value="TRANSMEMBRANE PROTEIN (DUF2215)"/>
    <property type="match status" value="1"/>
</dbReference>
<name>A0AAV7FDK0_ARIFI</name>
<organism evidence="1 2">
    <name type="scientific">Aristolochia fimbriata</name>
    <name type="common">White veined hardy Dutchman's pipe vine</name>
    <dbReference type="NCBI Taxonomy" id="158543"/>
    <lineage>
        <taxon>Eukaryota</taxon>
        <taxon>Viridiplantae</taxon>
        <taxon>Streptophyta</taxon>
        <taxon>Embryophyta</taxon>
        <taxon>Tracheophyta</taxon>
        <taxon>Spermatophyta</taxon>
        <taxon>Magnoliopsida</taxon>
        <taxon>Magnoliidae</taxon>
        <taxon>Piperales</taxon>
        <taxon>Aristolochiaceae</taxon>
        <taxon>Aristolochia</taxon>
    </lineage>
</organism>
<dbReference type="PANTHER" id="PTHR31587:SF4">
    <property type="entry name" value="TRANSMEMBRANE PROTEIN (DUF2215)"/>
    <property type="match status" value="1"/>
</dbReference>
<dbReference type="EMBL" id="JAINDJ010000002">
    <property type="protein sequence ID" value="KAG9458998.1"/>
    <property type="molecule type" value="Genomic_DNA"/>
</dbReference>
<gene>
    <name evidence="1" type="ORF">H6P81_003506</name>
</gene>
<evidence type="ECO:0000313" key="2">
    <source>
        <dbReference type="Proteomes" id="UP000825729"/>
    </source>
</evidence>
<dbReference type="Proteomes" id="UP000825729">
    <property type="component" value="Unassembled WGS sequence"/>
</dbReference>